<feature type="chain" id="PRO_5040810236" description="Transmembrane protein" evidence="3">
    <location>
        <begin position="20"/>
        <end position="249"/>
    </location>
</feature>
<proteinExistence type="predicted"/>
<keyword evidence="2" id="KW-0812">Transmembrane</keyword>
<keyword evidence="5" id="KW-1185">Reference proteome</keyword>
<accession>A0A9W7KRY7</accession>
<evidence type="ECO:0000313" key="4">
    <source>
        <dbReference type="EMBL" id="GMI09513.1"/>
    </source>
</evidence>
<dbReference type="Proteomes" id="UP001165122">
    <property type="component" value="Unassembled WGS sequence"/>
</dbReference>
<dbReference type="EMBL" id="BRXW01000138">
    <property type="protein sequence ID" value="GMI09513.1"/>
    <property type="molecule type" value="Genomic_DNA"/>
</dbReference>
<feature type="compositionally biased region" description="Basic and acidic residues" evidence="1">
    <location>
        <begin position="228"/>
        <end position="241"/>
    </location>
</feature>
<keyword evidence="3" id="KW-0732">Signal</keyword>
<protein>
    <recommendedName>
        <fullName evidence="6">Transmembrane protein</fullName>
    </recommendedName>
</protein>
<evidence type="ECO:0000313" key="5">
    <source>
        <dbReference type="Proteomes" id="UP001165122"/>
    </source>
</evidence>
<dbReference type="OrthoDB" id="10490368at2759"/>
<organism evidence="4 5">
    <name type="scientific">Triparma laevis f. longispina</name>
    <dbReference type="NCBI Taxonomy" id="1714387"/>
    <lineage>
        <taxon>Eukaryota</taxon>
        <taxon>Sar</taxon>
        <taxon>Stramenopiles</taxon>
        <taxon>Ochrophyta</taxon>
        <taxon>Bolidophyceae</taxon>
        <taxon>Parmales</taxon>
        <taxon>Triparmaceae</taxon>
        <taxon>Triparma</taxon>
    </lineage>
</organism>
<dbReference type="AlphaFoldDB" id="A0A9W7KRY7"/>
<feature type="transmembrane region" description="Helical" evidence="2">
    <location>
        <begin position="165"/>
        <end position="187"/>
    </location>
</feature>
<evidence type="ECO:0000256" key="3">
    <source>
        <dbReference type="SAM" id="SignalP"/>
    </source>
</evidence>
<sequence length="249" mass="27194">MKLFSSIILISLFFKHVSTFTFVHRGPRLTAAKPGRLLAPVRTSTQASFTLLTKTQFLLKGSRDDEINQELKSKAKNLGLGRVDPVEDDEEGTPPKVSDAASKAARKAEFEKTINKMGAMTSQDRGREVFEYTSKEPSTPLTTSSSPSTSVKVPLLGTLDIDGSLLLVVPVAVIGILGVLTSFYIGLTSTDNISAAMQQMREEESYAKSSKKSENTCRGLCSDQDSALQEKRQRMESKSGTEKALSIFF</sequence>
<gene>
    <name evidence="4" type="ORF">TrLO_g1286</name>
</gene>
<keyword evidence="2" id="KW-1133">Transmembrane helix</keyword>
<evidence type="ECO:0008006" key="6">
    <source>
        <dbReference type="Google" id="ProtNLM"/>
    </source>
</evidence>
<feature type="region of interest" description="Disordered" evidence="1">
    <location>
        <begin position="78"/>
        <end position="101"/>
    </location>
</feature>
<reference evidence="5" key="1">
    <citation type="journal article" date="2023" name="Commun. Biol.">
        <title>Genome analysis of Parmales, the sister group of diatoms, reveals the evolutionary specialization of diatoms from phago-mixotrophs to photoautotrophs.</title>
        <authorList>
            <person name="Ban H."/>
            <person name="Sato S."/>
            <person name="Yoshikawa S."/>
            <person name="Yamada K."/>
            <person name="Nakamura Y."/>
            <person name="Ichinomiya M."/>
            <person name="Sato N."/>
            <person name="Blanc-Mathieu R."/>
            <person name="Endo H."/>
            <person name="Kuwata A."/>
            <person name="Ogata H."/>
        </authorList>
    </citation>
    <scope>NUCLEOTIDE SEQUENCE [LARGE SCALE GENOMIC DNA]</scope>
    <source>
        <strain evidence="5">NIES 3700</strain>
    </source>
</reference>
<comment type="caution">
    <text evidence="4">The sequence shown here is derived from an EMBL/GenBank/DDBJ whole genome shotgun (WGS) entry which is preliminary data.</text>
</comment>
<name>A0A9W7KRY7_9STRA</name>
<keyword evidence="2" id="KW-0472">Membrane</keyword>
<feature type="region of interest" description="Disordered" evidence="1">
    <location>
        <begin position="228"/>
        <end position="249"/>
    </location>
</feature>
<evidence type="ECO:0000256" key="1">
    <source>
        <dbReference type="SAM" id="MobiDB-lite"/>
    </source>
</evidence>
<feature type="signal peptide" evidence="3">
    <location>
        <begin position="1"/>
        <end position="19"/>
    </location>
</feature>
<evidence type="ECO:0000256" key="2">
    <source>
        <dbReference type="SAM" id="Phobius"/>
    </source>
</evidence>